<evidence type="ECO:0000259" key="2">
    <source>
        <dbReference type="Pfam" id="PF01494"/>
    </source>
</evidence>
<proteinExistence type="inferred from homology"/>
<gene>
    <name evidence="3" type="ORF">RchiOBHm_Chr4g0411481</name>
</gene>
<dbReference type="GO" id="GO:0016126">
    <property type="term" value="P:sterol biosynthetic process"/>
    <property type="evidence" value="ECO:0007669"/>
    <property type="project" value="UniProtKB-UniRule"/>
</dbReference>
<keyword evidence="1" id="KW-0472">Membrane</keyword>
<dbReference type="InterPro" id="IPR002938">
    <property type="entry name" value="FAD-bd"/>
</dbReference>
<dbReference type="OMA" id="IMWSTME"/>
<protein>
    <recommendedName>
        <fullName evidence="1">Squalene monooxygenase</fullName>
        <ecNumber evidence="1">1.14.14.17</ecNumber>
    </recommendedName>
</protein>
<dbReference type="UniPathway" id="UPA00767">
    <property type="reaction ID" value="UER00752"/>
</dbReference>
<dbReference type="InterPro" id="IPR040125">
    <property type="entry name" value="Squalene_monox"/>
</dbReference>
<keyword evidence="1" id="KW-0274">FAD</keyword>
<reference evidence="3 4" key="1">
    <citation type="journal article" date="2018" name="Nat. Genet.">
        <title>The Rosa genome provides new insights in the design of modern roses.</title>
        <authorList>
            <person name="Bendahmane M."/>
        </authorList>
    </citation>
    <scope>NUCLEOTIDE SEQUENCE [LARGE SCALE GENOMIC DNA]</scope>
    <source>
        <strain evidence="4">cv. Old Blush</strain>
    </source>
</reference>
<dbReference type="Proteomes" id="UP000238479">
    <property type="component" value="Chromosome 4"/>
</dbReference>
<sequence length="240" mass="26116">MVSYEYILGGFLASLLAFVFFMIISTTLGGNKKVKTLSGGAKSNGFQPEMEEDKSTDVVIVGAGVAGAALAYTLAKEGRRVHVIERDLTEPDRIVGELLQPGGYLKLIELGLEDCANESIDAQKVFGYALYKDGKDTKLSYPLEKYSADVAGRSFHNGRFIQRMREKAATLANVKLEQGSVTTLIEEKGIVKGVIYKNKAGEELRAYAPLTIVCDGCFSNLRKSLSAPKVTMGCQLWANQ</sequence>
<keyword evidence="1" id="KW-1133">Transmembrane helix</keyword>
<feature type="transmembrane region" description="Helical" evidence="1">
    <location>
        <begin position="6"/>
        <end position="28"/>
    </location>
</feature>
<dbReference type="GO" id="GO:0016020">
    <property type="term" value="C:membrane"/>
    <property type="evidence" value="ECO:0007669"/>
    <property type="project" value="UniProtKB-SubCell"/>
</dbReference>
<dbReference type="PRINTS" id="PR00420">
    <property type="entry name" value="RNGMNOXGNASE"/>
</dbReference>
<feature type="domain" description="FAD-binding" evidence="2">
    <location>
        <begin position="56"/>
        <end position="228"/>
    </location>
</feature>
<comment type="catalytic activity">
    <reaction evidence="1">
        <text>squalene + reduced [NADPH--hemoprotein reductase] + O2 = (S)-2,3-epoxysqualene + oxidized [NADPH--hemoprotein reductase] + H2O + H(+)</text>
        <dbReference type="Rhea" id="RHEA:25282"/>
        <dbReference type="Rhea" id="RHEA-COMP:11964"/>
        <dbReference type="Rhea" id="RHEA-COMP:11965"/>
        <dbReference type="ChEBI" id="CHEBI:15377"/>
        <dbReference type="ChEBI" id="CHEBI:15378"/>
        <dbReference type="ChEBI" id="CHEBI:15379"/>
        <dbReference type="ChEBI" id="CHEBI:15440"/>
        <dbReference type="ChEBI" id="CHEBI:15441"/>
        <dbReference type="ChEBI" id="CHEBI:57618"/>
        <dbReference type="ChEBI" id="CHEBI:58210"/>
        <dbReference type="EC" id="1.14.14.17"/>
    </reaction>
</comment>
<comment type="similarity">
    <text evidence="1">Belongs to the squalene monooxygenase family.</text>
</comment>
<accession>A0A2P6QVL4</accession>
<dbReference type="Pfam" id="PF01494">
    <property type="entry name" value="FAD_binding_3"/>
    <property type="match status" value="1"/>
</dbReference>
<keyword evidence="3" id="KW-0503">Monooxygenase</keyword>
<dbReference type="AlphaFoldDB" id="A0A2P6QVL4"/>
<dbReference type="PANTHER" id="PTHR10835">
    <property type="entry name" value="SQUALENE MONOOXYGENASE"/>
    <property type="match status" value="1"/>
</dbReference>
<dbReference type="PANTHER" id="PTHR10835:SF28">
    <property type="entry name" value="SQUALENE MONOOXYGENASE"/>
    <property type="match status" value="1"/>
</dbReference>
<name>A0A2P6QVL4_ROSCH</name>
<dbReference type="GO" id="GO:0005783">
    <property type="term" value="C:endoplasmic reticulum"/>
    <property type="evidence" value="ECO:0007669"/>
    <property type="project" value="TreeGrafter"/>
</dbReference>
<dbReference type="Gene3D" id="3.50.50.60">
    <property type="entry name" value="FAD/NAD(P)-binding domain"/>
    <property type="match status" value="1"/>
</dbReference>
<keyword evidence="1" id="KW-0285">Flavoprotein</keyword>
<keyword evidence="1 3" id="KW-0560">Oxidoreductase</keyword>
<dbReference type="InterPro" id="IPR036188">
    <property type="entry name" value="FAD/NAD-bd_sf"/>
</dbReference>
<comment type="function">
    <text evidence="1">Catalyzes the stereospecific oxidation of squalene to (S)-2,3-epoxysqualene, and is considered to be a rate-limiting enzyme in steroid biosynthesis.</text>
</comment>
<comment type="caution">
    <text evidence="1">Lacks conserved residue(s) required for the propagation of feature annotation.</text>
</comment>
<dbReference type="SUPFAM" id="SSF51905">
    <property type="entry name" value="FAD/NAD(P)-binding domain"/>
    <property type="match status" value="1"/>
</dbReference>
<dbReference type="GO" id="GO:0071949">
    <property type="term" value="F:FAD binding"/>
    <property type="evidence" value="ECO:0007669"/>
    <property type="project" value="InterPro"/>
</dbReference>
<dbReference type="EMBL" id="PDCK01000042">
    <property type="protein sequence ID" value="PRQ38228.1"/>
    <property type="molecule type" value="Genomic_DNA"/>
</dbReference>
<dbReference type="GO" id="GO:0004506">
    <property type="term" value="F:squalene monooxygenase activity"/>
    <property type="evidence" value="ECO:0007669"/>
    <property type="project" value="UniProtKB-UniRule"/>
</dbReference>
<dbReference type="EC" id="1.14.14.17" evidence="1"/>
<comment type="caution">
    <text evidence="3">The sequence shown here is derived from an EMBL/GenBank/DDBJ whole genome shotgun (WGS) entry which is preliminary data.</text>
</comment>
<dbReference type="Gramene" id="PRQ38228">
    <property type="protein sequence ID" value="PRQ38228"/>
    <property type="gene ID" value="RchiOBHm_Chr4g0411481"/>
</dbReference>
<evidence type="ECO:0000313" key="3">
    <source>
        <dbReference type="EMBL" id="PRQ38228.1"/>
    </source>
</evidence>
<keyword evidence="1" id="KW-0812">Transmembrane</keyword>
<comment type="cofactor">
    <cofactor evidence="1">
        <name>FAD</name>
        <dbReference type="ChEBI" id="CHEBI:57692"/>
    </cofactor>
</comment>
<comment type="subcellular location">
    <subcellularLocation>
        <location evidence="1">Membrane</location>
        <topology evidence="1">Multi-pass membrane protein</topology>
    </subcellularLocation>
</comment>
<keyword evidence="4" id="KW-1185">Reference proteome</keyword>
<evidence type="ECO:0000256" key="1">
    <source>
        <dbReference type="RuleBase" id="RU367121"/>
    </source>
</evidence>
<organism evidence="3 4">
    <name type="scientific">Rosa chinensis</name>
    <name type="common">China rose</name>
    <dbReference type="NCBI Taxonomy" id="74649"/>
    <lineage>
        <taxon>Eukaryota</taxon>
        <taxon>Viridiplantae</taxon>
        <taxon>Streptophyta</taxon>
        <taxon>Embryophyta</taxon>
        <taxon>Tracheophyta</taxon>
        <taxon>Spermatophyta</taxon>
        <taxon>Magnoliopsida</taxon>
        <taxon>eudicotyledons</taxon>
        <taxon>Gunneridae</taxon>
        <taxon>Pentapetalae</taxon>
        <taxon>rosids</taxon>
        <taxon>fabids</taxon>
        <taxon>Rosales</taxon>
        <taxon>Rosaceae</taxon>
        <taxon>Rosoideae</taxon>
        <taxon>Rosoideae incertae sedis</taxon>
        <taxon>Rosa</taxon>
    </lineage>
</organism>
<dbReference type="STRING" id="74649.A0A2P6QVL4"/>
<evidence type="ECO:0000313" key="4">
    <source>
        <dbReference type="Proteomes" id="UP000238479"/>
    </source>
</evidence>